<dbReference type="Proteomes" id="UP000025227">
    <property type="component" value="Unplaced"/>
</dbReference>
<evidence type="ECO:0000313" key="5">
    <source>
        <dbReference type="WBParaSite" id="HCON_00184620-00001"/>
    </source>
</evidence>
<evidence type="ECO:0000256" key="1">
    <source>
        <dbReference type="ARBA" id="ARBA00009034"/>
    </source>
</evidence>
<evidence type="ECO:0000256" key="2">
    <source>
        <dbReference type="ARBA" id="ARBA00022729"/>
    </source>
</evidence>
<dbReference type="PROSITE" id="PS00262">
    <property type="entry name" value="INSULIN"/>
    <property type="match status" value="1"/>
</dbReference>
<accession>A0A7I4Z3G2</accession>
<dbReference type="OrthoDB" id="5853913at2759"/>
<evidence type="ECO:0000256" key="3">
    <source>
        <dbReference type="SAM" id="SignalP"/>
    </source>
</evidence>
<feature type="chain" id="PRO_5029516503" evidence="3">
    <location>
        <begin position="23"/>
        <end position="99"/>
    </location>
</feature>
<proteinExistence type="inferred from homology"/>
<dbReference type="Gene3D" id="1.10.100.10">
    <property type="entry name" value="Insulin-like"/>
    <property type="match status" value="1"/>
</dbReference>
<organism evidence="4 5">
    <name type="scientific">Haemonchus contortus</name>
    <name type="common">Barber pole worm</name>
    <dbReference type="NCBI Taxonomy" id="6289"/>
    <lineage>
        <taxon>Eukaryota</taxon>
        <taxon>Metazoa</taxon>
        <taxon>Ecdysozoa</taxon>
        <taxon>Nematoda</taxon>
        <taxon>Chromadorea</taxon>
        <taxon>Rhabditida</taxon>
        <taxon>Rhabditina</taxon>
        <taxon>Rhabditomorpha</taxon>
        <taxon>Strongyloidea</taxon>
        <taxon>Trichostrongylidae</taxon>
        <taxon>Haemonchus</taxon>
    </lineage>
</organism>
<name>A0A7I4Z3G2_HAECO</name>
<reference evidence="5" key="1">
    <citation type="submission" date="2020-12" db="UniProtKB">
        <authorList>
            <consortium name="WormBaseParasite"/>
        </authorList>
    </citation>
    <scope>IDENTIFICATION</scope>
    <source>
        <strain evidence="5">MHco3</strain>
    </source>
</reference>
<dbReference type="InterPro" id="IPR036438">
    <property type="entry name" value="Insulin-like_sf"/>
</dbReference>
<keyword evidence="2 3" id="KW-0732">Signal</keyword>
<dbReference type="SUPFAM" id="SSF56994">
    <property type="entry name" value="Insulin-like"/>
    <property type="match status" value="1"/>
</dbReference>
<protein>
    <submittedName>
        <fullName evidence="5">INSulin related</fullName>
    </submittedName>
</protein>
<keyword evidence="4" id="KW-1185">Reference proteome</keyword>
<feature type="signal peptide" evidence="3">
    <location>
        <begin position="1"/>
        <end position="22"/>
    </location>
</feature>
<dbReference type="WBParaSite" id="HCON_00184620-00001">
    <property type="protein sequence ID" value="HCON_00184620-00001"/>
    <property type="gene ID" value="HCON_00184620"/>
</dbReference>
<comment type="similarity">
    <text evidence="1">Belongs to the insulin family.</text>
</comment>
<sequence>MKGGRSLVTLLVLALLTQLSHEFLDSQVIKSRVRRCARQFNIAMTFQCRSMTEESCEPIRQMFELEGPLEPEDRERLIARKCCERRCSIQVLRSFCCLV</sequence>
<dbReference type="InterPro" id="IPR022353">
    <property type="entry name" value="Insulin_CS"/>
</dbReference>
<evidence type="ECO:0000313" key="4">
    <source>
        <dbReference type="Proteomes" id="UP000025227"/>
    </source>
</evidence>
<dbReference type="AlphaFoldDB" id="A0A7I4Z3G2"/>